<feature type="compositionally biased region" description="Polar residues" evidence="2">
    <location>
        <begin position="105"/>
        <end position="120"/>
    </location>
</feature>
<protein>
    <submittedName>
        <fullName evidence="4">Bromodomain adjacent to zinc finger domain 1A</fullName>
    </submittedName>
</protein>
<proteinExistence type="predicted"/>
<feature type="compositionally biased region" description="Basic and acidic residues" evidence="2">
    <location>
        <begin position="123"/>
        <end position="133"/>
    </location>
</feature>
<evidence type="ECO:0000256" key="2">
    <source>
        <dbReference type="SAM" id="MobiDB-lite"/>
    </source>
</evidence>
<sequence length="884" mass="99080">MIQLTEKSGGIDRVVRCFSLNYISWLRMIEPCDICGDIGFVEDIVTCFECKIAREHGCGYSYLLPYVCYCMREVLLTIPEIWFCEECRLSKAIVPESVTEEDVPMSSTSITSESVCTSPLSHKPVDQENEKASKSNTSETLNPEALLENQKILGSACKQGAATVGNVKKSSVSTKSEHLVRNLVSGLDHLSTMETASKSSPTRLKVASAKASIKKFKASHDHRKVRHSGSKVCSTTPQKAIQTSKTLKETSATYEKETHDTNVLGEKIETSLSQQRDGEDVSPEGSASLPVNTIASTLTKSDLEKIAMEYHIDTKRYHLSLPKSSERANSYFPCKHTFCIYADAFKAGLRLPLHPLISEILSEFSVAPTQIPPNSWRVLICFISFCYSQKITPTVNLFRAICSLKDHSGESNKGWWFFSARIGFKLFEGFPSSIKGWRHRFFIIRTSERDTLGLNTKWGPPNSAANQLPTLSAIEVKSLDNLVAAATNNPPDIRVLLSEEALIQAGISSTILKPKGSNGEIKQRHSLSQSGLVRALQRKRAATESGKSALSNLPCQEPILIYVDQEDLPESKRSKESLQPMEQTDLLQPKELTNRSQEISPPVTSPAQDMPHEGLPLQASPESNIRHIAGVSVPAVSSVYFNTATDNLPPSNAEVRQTGSVEYTMEQSVFTHPALARKLISQMVLPHDCDSVAQKDTLVMAQELMCLAMEDATWKMAVSEKLIKMQHEVNMLKEERNALRAELESQKMAVTECESTRKTTLELQRLEEEVERLEIRLKETEEKAWTWEDQFIKLERRLKQAEDRAASAERKVVVAEEKWRQSEMTKSRVAEETLKNFKASDEFRHEVEDYHAEAYGMGLNVAIEKIKRQFPNLDLSIINFYSED</sequence>
<evidence type="ECO:0000256" key="1">
    <source>
        <dbReference type="SAM" id="Coils"/>
    </source>
</evidence>
<dbReference type="Proteomes" id="UP000032142">
    <property type="component" value="Unassembled WGS sequence"/>
</dbReference>
<dbReference type="PANTHER" id="PTHR31099">
    <property type="entry name" value="OS06G0165300 PROTEIN"/>
    <property type="match status" value="1"/>
</dbReference>
<evidence type="ECO:0000259" key="3">
    <source>
        <dbReference type="Pfam" id="PF04195"/>
    </source>
</evidence>
<comment type="caution">
    <text evidence="4">The sequence shown here is derived from an EMBL/GenBank/DDBJ whole genome shotgun (WGS) entry which is preliminary data.</text>
</comment>
<name>A0A0B0N1E1_GOSAR</name>
<organism evidence="4 5">
    <name type="scientific">Gossypium arboreum</name>
    <name type="common">Tree cotton</name>
    <name type="synonym">Gossypium nanking</name>
    <dbReference type="NCBI Taxonomy" id="29729"/>
    <lineage>
        <taxon>Eukaryota</taxon>
        <taxon>Viridiplantae</taxon>
        <taxon>Streptophyta</taxon>
        <taxon>Embryophyta</taxon>
        <taxon>Tracheophyta</taxon>
        <taxon>Spermatophyta</taxon>
        <taxon>Magnoliopsida</taxon>
        <taxon>eudicotyledons</taxon>
        <taxon>Gunneridae</taxon>
        <taxon>Pentapetalae</taxon>
        <taxon>rosids</taxon>
        <taxon>malvids</taxon>
        <taxon>Malvales</taxon>
        <taxon>Malvaceae</taxon>
        <taxon>Malvoideae</taxon>
        <taxon>Gossypium</taxon>
    </lineage>
</organism>
<feature type="compositionally biased region" description="Polar residues" evidence="2">
    <location>
        <begin position="231"/>
        <end position="253"/>
    </location>
</feature>
<evidence type="ECO:0000313" key="4">
    <source>
        <dbReference type="EMBL" id="KHG05001.1"/>
    </source>
</evidence>
<accession>A0A0B0N1E1</accession>
<gene>
    <name evidence="4" type="ORF">F383_30995</name>
</gene>
<dbReference type="SUPFAM" id="SSF57997">
    <property type="entry name" value="Tropomyosin"/>
    <property type="match status" value="1"/>
</dbReference>
<evidence type="ECO:0000313" key="5">
    <source>
        <dbReference type="Proteomes" id="UP000032142"/>
    </source>
</evidence>
<keyword evidence="1" id="KW-0175">Coiled coil</keyword>
<feature type="compositionally biased region" description="Basic residues" evidence="2">
    <location>
        <begin position="218"/>
        <end position="229"/>
    </location>
</feature>
<feature type="region of interest" description="Disordered" evidence="2">
    <location>
        <begin position="570"/>
        <end position="618"/>
    </location>
</feature>
<keyword evidence="5" id="KW-1185">Reference proteome</keyword>
<feature type="region of interest" description="Disordered" evidence="2">
    <location>
        <begin position="104"/>
        <end position="140"/>
    </location>
</feature>
<dbReference type="EMBL" id="JRRC01421646">
    <property type="protein sequence ID" value="KHG05001.1"/>
    <property type="molecule type" value="Genomic_DNA"/>
</dbReference>
<feature type="coiled-coil region" evidence="1">
    <location>
        <begin position="715"/>
        <end position="818"/>
    </location>
</feature>
<dbReference type="InterPro" id="IPR007321">
    <property type="entry name" value="Transposase_28"/>
</dbReference>
<feature type="region of interest" description="Disordered" evidence="2">
    <location>
        <begin position="218"/>
        <end position="287"/>
    </location>
</feature>
<dbReference type="PANTHER" id="PTHR31099:SF49">
    <property type="entry name" value="MYOSIN HEAVY CHAIN-LIKE PROTEIN"/>
    <property type="match status" value="1"/>
</dbReference>
<feature type="domain" description="Transposase (putative) gypsy type" evidence="3">
    <location>
        <begin position="340"/>
        <end position="404"/>
    </location>
</feature>
<dbReference type="Pfam" id="PF04195">
    <property type="entry name" value="Transposase_28"/>
    <property type="match status" value="1"/>
</dbReference>
<dbReference type="AlphaFoldDB" id="A0A0B0N1E1"/>
<reference evidence="5" key="1">
    <citation type="submission" date="2014-09" db="EMBL/GenBank/DDBJ databases">
        <authorList>
            <person name="Mudge J."/>
            <person name="Ramaraj T."/>
            <person name="Lindquist I.E."/>
            <person name="Bharti A.K."/>
            <person name="Sundararajan A."/>
            <person name="Cameron C.T."/>
            <person name="Woodward J.E."/>
            <person name="May G.D."/>
            <person name="Brubaker C."/>
            <person name="Broadhvest J."/>
            <person name="Wilkins T.A."/>
        </authorList>
    </citation>
    <scope>NUCLEOTIDE SEQUENCE</scope>
    <source>
        <strain evidence="5">cv. AKA8401</strain>
    </source>
</reference>